<dbReference type="Pfam" id="PF07177">
    <property type="entry name" value="Neuralized"/>
    <property type="match status" value="1"/>
</dbReference>
<dbReference type="InterPro" id="IPR006573">
    <property type="entry name" value="NHR_dom"/>
</dbReference>
<proteinExistence type="predicted"/>
<dbReference type="Proteomes" id="UP000770717">
    <property type="component" value="Unassembled WGS sequence"/>
</dbReference>
<feature type="compositionally biased region" description="Acidic residues" evidence="1">
    <location>
        <begin position="39"/>
        <end position="48"/>
    </location>
</feature>
<protein>
    <recommendedName>
        <fullName evidence="2">NHR domain-containing protein</fullName>
    </recommendedName>
</protein>
<dbReference type="Gene3D" id="2.60.120.920">
    <property type="match status" value="1"/>
</dbReference>
<dbReference type="PROSITE" id="PS51065">
    <property type="entry name" value="NHR"/>
    <property type="match status" value="2"/>
</dbReference>
<evidence type="ECO:0000259" key="2">
    <source>
        <dbReference type="PROSITE" id="PS51065"/>
    </source>
</evidence>
<dbReference type="AlphaFoldDB" id="A0A8J6B0K1"/>
<feature type="domain" description="NHR" evidence="2">
    <location>
        <begin position="60"/>
        <end position="123"/>
    </location>
</feature>
<evidence type="ECO:0000313" key="3">
    <source>
        <dbReference type="EMBL" id="KAG9460874.1"/>
    </source>
</evidence>
<feature type="non-terminal residue" evidence="3">
    <location>
        <position position="1"/>
    </location>
</feature>
<feature type="domain" description="NHR" evidence="2">
    <location>
        <begin position="1"/>
        <end position="22"/>
    </location>
</feature>
<evidence type="ECO:0000313" key="4">
    <source>
        <dbReference type="Proteomes" id="UP000770717"/>
    </source>
</evidence>
<keyword evidence="4" id="KW-1185">Reference proteome</keyword>
<evidence type="ECO:0000256" key="1">
    <source>
        <dbReference type="SAM" id="MobiDB-lite"/>
    </source>
</evidence>
<name>A0A8J6B0K1_ELECQ</name>
<dbReference type="OrthoDB" id="49113at2759"/>
<gene>
    <name evidence="3" type="ORF">GDO78_018982</name>
</gene>
<comment type="caution">
    <text evidence="3">The sequence shown here is derived from an EMBL/GenBank/DDBJ whole genome shotgun (WGS) entry which is preliminary data.</text>
</comment>
<reference evidence="3" key="1">
    <citation type="thesis" date="2020" institute="ProQuest LLC" country="789 East Eisenhower Parkway, Ann Arbor, MI, USA">
        <title>Comparative Genomics and Chromosome Evolution.</title>
        <authorList>
            <person name="Mudd A.B."/>
        </authorList>
    </citation>
    <scope>NUCLEOTIDE SEQUENCE</scope>
    <source>
        <strain evidence="3">HN-11 Male</strain>
        <tissue evidence="3">Kidney and liver</tissue>
    </source>
</reference>
<feature type="region of interest" description="Disordered" evidence="1">
    <location>
        <begin position="23"/>
        <end position="74"/>
    </location>
</feature>
<accession>A0A8J6B0K1</accession>
<organism evidence="3 4">
    <name type="scientific">Eleutherodactylus coqui</name>
    <name type="common">Puerto Rican coqui</name>
    <dbReference type="NCBI Taxonomy" id="57060"/>
    <lineage>
        <taxon>Eukaryota</taxon>
        <taxon>Metazoa</taxon>
        <taxon>Chordata</taxon>
        <taxon>Craniata</taxon>
        <taxon>Vertebrata</taxon>
        <taxon>Euteleostomi</taxon>
        <taxon>Amphibia</taxon>
        <taxon>Batrachia</taxon>
        <taxon>Anura</taxon>
        <taxon>Neobatrachia</taxon>
        <taxon>Hyloidea</taxon>
        <taxon>Eleutherodactylidae</taxon>
        <taxon>Eleutherodactylinae</taxon>
        <taxon>Eleutherodactylus</taxon>
        <taxon>Eleutherodactylus</taxon>
    </lineage>
</organism>
<dbReference type="InterPro" id="IPR043136">
    <property type="entry name" value="B30.2/SPRY_sf"/>
</dbReference>
<sequence>PQGVYAIVDLHGSVAALSVVSSSVLEESDATKPPSVNSESEEEDDTEQNGDPLPSLQPHSLHFMGNHGKNIQLSHGNRSATRVCSYNQGIVVLAQPLPRLFLFQVRCGAFYDMLCGHLPAGPS</sequence>
<dbReference type="EMBL" id="WNTK01035194">
    <property type="protein sequence ID" value="KAG9460874.1"/>
    <property type="molecule type" value="Genomic_DNA"/>
</dbReference>
<feature type="non-terminal residue" evidence="3">
    <location>
        <position position="123"/>
    </location>
</feature>